<dbReference type="SUPFAM" id="SSF51735">
    <property type="entry name" value="NAD(P)-binding Rossmann-fold domains"/>
    <property type="match status" value="1"/>
</dbReference>
<dbReference type="FunFam" id="3.90.226.10:FF:000011">
    <property type="entry name" value="Fatty acid oxidation complex subunit alpha"/>
    <property type="match status" value="1"/>
</dbReference>
<dbReference type="Pfam" id="PF00378">
    <property type="entry name" value="ECH_1"/>
    <property type="match status" value="1"/>
</dbReference>
<dbReference type="InterPro" id="IPR029045">
    <property type="entry name" value="ClpP/crotonase-like_dom_sf"/>
</dbReference>
<comment type="similarity">
    <text evidence="3">In the N-terminal section; belongs to the enoyl-CoA hydratase/isomerase family.</text>
</comment>
<evidence type="ECO:0000256" key="6">
    <source>
        <dbReference type="ARBA" id="ARBA00023002"/>
    </source>
</evidence>
<dbReference type="Gene3D" id="1.10.1040.50">
    <property type="match status" value="1"/>
</dbReference>
<dbReference type="GO" id="GO:0016509">
    <property type="term" value="F:long-chain (3S)-3-hydroxyacyl-CoA dehydrogenase (NAD+) activity"/>
    <property type="evidence" value="ECO:0007669"/>
    <property type="project" value="TreeGrafter"/>
</dbReference>
<evidence type="ECO:0000256" key="4">
    <source>
        <dbReference type="ARBA" id="ARBA00012076"/>
    </source>
</evidence>
<dbReference type="PROSITE" id="PS00067">
    <property type="entry name" value="3HCDH"/>
    <property type="match status" value="1"/>
</dbReference>
<gene>
    <name evidence="13" type="ORF">SEMRO_5_G004610.1</name>
</gene>
<dbReference type="InterPro" id="IPR006176">
    <property type="entry name" value="3-OHacyl-CoA_DH_NAD-bd"/>
</dbReference>
<dbReference type="PANTHER" id="PTHR43612">
    <property type="entry name" value="TRIFUNCTIONAL ENZYME SUBUNIT ALPHA"/>
    <property type="match status" value="1"/>
</dbReference>
<dbReference type="SUPFAM" id="SSF52096">
    <property type="entry name" value="ClpP/crotonase"/>
    <property type="match status" value="1"/>
</dbReference>
<proteinExistence type="inferred from homology"/>
<keyword evidence="6" id="KW-0560">Oxidoreductase</keyword>
<dbReference type="InterPro" id="IPR006108">
    <property type="entry name" value="3HC_DH_C"/>
</dbReference>
<keyword evidence="10" id="KW-0511">Multifunctional enzyme</keyword>
<evidence type="ECO:0000313" key="13">
    <source>
        <dbReference type="EMBL" id="CAB9496487.1"/>
    </source>
</evidence>
<evidence type="ECO:0000259" key="12">
    <source>
        <dbReference type="Pfam" id="PF02737"/>
    </source>
</evidence>
<dbReference type="OrthoDB" id="10004768at2759"/>
<dbReference type="Pfam" id="PF00725">
    <property type="entry name" value="3HCDH"/>
    <property type="match status" value="2"/>
</dbReference>
<evidence type="ECO:0000256" key="5">
    <source>
        <dbReference type="ARBA" id="ARBA00022832"/>
    </source>
</evidence>
<sequence length="807" mass="87914">MICRPAAVRAMATRASTMTVARRAVVQGIPSLSTLATTTASSPVFTNSTNTAAQQRFQSTAAAVAEEQATTGTSKAPKTFVPTPERQYENFTNVEITADGVAIIRFDCANQSVNTISFAVADEAKTLWAKEIEHNDNVKAVVFASAKPGTFIAGADIKDIKACENKQDLVPIIEDGVNMFQKIRAKKIPLVVAIDGVALGGGLEWCLWCDYRICTDSPKTKMGLPEVKLGLLPGFGGTQKLPQLVGVQAALDMMLTGKDIRPAKAKKMGLVDLVVAPASLEQVAIDSARQMANGTLKPKRKQKSTMNKMLEDNQYGRKIIWNQVEKMVNKQTNGNYPAPFAIMQSVEYGLQNPGDKGLKNEREQFAKLAATSESAALINIFEGMTAMKKHNFGADAAVPVKNIAVMGAGLMGAGISQVSVEKGKYNVMLKDRDDAGVGRGMSLITDAWKKKLQKKRMTQYQANINTSSITPLTDDNPVWEKHFSQADVVIEAVFEDLDLKKRIVKEMERVTPEHCIFASNTSAIPITKIAEGAGRPENIIGMHYFSPVPMMPLLEIIPHEGTSDAAKATAFEVGTKQGKTCIVTKDVPGFYVNRCLGPFLVEVSALARDGVSLEMLDKSMTKFGMPVGPVTLADEVGIDIASHVATFLSEADLGVRMTGGDVSLLQEMVNRGWLGKKSGQGFYTYPKGKGKKKFINDEVKQYAKMFVENDLKLEEKEVQDRLVSRFINEAAKCVEDEIIESPEVGDIGLIFGTGFAPFRGGPFTYLDQVGVTQYVDMMHGFADKYGPQFEPCQLLKDYAATGKKFRN</sequence>
<dbReference type="InterPro" id="IPR006180">
    <property type="entry name" value="3-OHacyl-CoA_DH_CS"/>
</dbReference>
<dbReference type="GO" id="GO:0006635">
    <property type="term" value="P:fatty acid beta-oxidation"/>
    <property type="evidence" value="ECO:0007669"/>
    <property type="project" value="TreeGrafter"/>
</dbReference>
<keyword evidence="9" id="KW-0456">Lyase</keyword>
<dbReference type="Pfam" id="PF02737">
    <property type="entry name" value="3HCDH_N"/>
    <property type="match status" value="1"/>
</dbReference>
<keyword evidence="5" id="KW-0276">Fatty acid metabolism</keyword>
<comment type="similarity">
    <text evidence="2">In the central section; belongs to the 3-hydroxyacyl-CoA dehydrogenase family.</text>
</comment>
<dbReference type="PANTHER" id="PTHR43612:SF3">
    <property type="entry name" value="TRIFUNCTIONAL ENZYME SUBUNIT ALPHA, MITOCHONDRIAL"/>
    <property type="match status" value="1"/>
</dbReference>
<name>A0A9N8D4U8_9STRA</name>
<dbReference type="EMBL" id="CAICTM010000005">
    <property type="protein sequence ID" value="CAB9496487.1"/>
    <property type="molecule type" value="Genomic_DNA"/>
</dbReference>
<feature type="domain" description="3-hydroxyacyl-CoA dehydrogenase C-terminal" evidence="11">
    <location>
        <begin position="589"/>
        <end position="685"/>
    </location>
</feature>
<dbReference type="InterPro" id="IPR008927">
    <property type="entry name" value="6-PGluconate_DH-like_C_sf"/>
</dbReference>
<keyword evidence="7" id="KW-0520">NAD</keyword>
<dbReference type="GO" id="GO:0004300">
    <property type="term" value="F:enoyl-CoA hydratase activity"/>
    <property type="evidence" value="ECO:0007669"/>
    <property type="project" value="UniProtKB-EC"/>
</dbReference>
<evidence type="ECO:0000256" key="3">
    <source>
        <dbReference type="ARBA" id="ARBA00008750"/>
    </source>
</evidence>
<evidence type="ECO:0000256" key="10">
    <source>
        <dbReference type="ARBA" id="ARBA00023268"/>
    </source>
</evidence>
<dbReference type="GO" id="GO:0016507">
    <property type="term" value="C:mitochondrial fatty acid beta-oxidation multienzyme complex"/>
    <property type="evidence" value="ECO:0007669"/>
    <property type="project" value="TreeGrafter"/>
</dbReference>
<dbReference type="InterPro" id="IPR001753">
    <property type="entry name" value="Enoyl-CoA_hydra/iso"/>
</dbReference>
<dbReference type="InterPro" id="IPR050136">
    <property type="entry name" value="FA_oxidation_alpha_subunit"/>
</dbReference>
<accession>A0A9N8D4U8</accession>
<keyword evidence="8" id="KW-0443">Lipid metabolism</keyword>
<evidence type="ECO:0000259" key="11">
    <source>
        <dbReference type="Pfam" id="PF00725"/>
    </source>
</evidence>
<feature type="domain" description="3-hydroxyacyl-CoA dehydrogenase C-terminal" evidence="11">
    <location>
        <begin position="719"/>
        <end position="803"/>
    </location>
</feature>
<evidence type="ECO:0000256" key="8">
    <source>
        <dbReference type="ARBA" id="ARBA00023098"/>
    </source>
</evidence>
<dbReference type="Gene3D" id="3.40.50.720">
    <property type="entry name" value="NAD(P)-binding Rossmann-like Domain"/>
    <property type="match status" value="1"/>
</dbReference>
<dbReference type="Gene3D" id="3.90.226.10">
    <property type="entry name" value="2-enoyl-CoA Hydratase, Chain A, domain 1"/>
    <property type="match status" value="1"/>
</dbReference>
<dbReference type="EC" id="4.2.1.17" evidence="4"/>
<feature type="domain" description="3-hydroxyacyl-CoA dehydrogenase NAD binding" evidence="12">
    <location>
        <begin position="402"/>
        <end position="586"/>
    </location>
</feature>
<dbReference type="FunFam" id="3.40.50.720:FF:000009">
    <property type="entry name" value="Fatty oxidation complex, alpha subunit"/>
    <property type="match status" value="1"/>
</dbReference>
<dbReference type="AlphaFoldDB" id="A0A9N8D4U8"/>
<dbReference type="CDD" id="cd06558">
    <property type="entry name" value="crotonase-like"/>
    <property type="match status" value="1"/>
</dbReference>
<evidence type="ECO:0000313" key="14">
    <source>
        <dbReference type="Proteomes" id="UP001153069"/>
    </source>
</evidence>
<organism evidence="13 14">
    <name type="scientific">Seminavis robusta</name>
    <dbReference type="NCBI Taxonomy" id="568900"/>
    <lineage>
        <taxon>Eukaryota</taxon>
        <taxon>Sar</taxon>
        <taxon>Stramenopiles</taxon>
        <taxon>Ochrophyta</taxon>
        <taxon>Bacillariophyta</taxon>
        <taxon>Bacillariophyceae</taxon>
        <taxon>Bacillariophycidae</taxon>
        <taxon>Naviculales</taxon>
        <taxon>Naviculaceae</taxon>
        <taxon>Seminavis</taxon>
    </lineage>
</organism>
<evidence type="ECO:0000256" key="9">
    <source>
        <dbReference type="ARBA" id="ARBA00023239"/>
    </source>
</evidence>
<protein>
    <recommendedName>
        <fullName evidence="4">enoyl-CoA hydratase</fullName>
        <ecNumber evidence="4">4.2.1.17</ecNumber>
    </recommendedName>
</protein>
<dbReference type="InterPro" id="IPR036291">
    <property type="entry name" value="NAD(P)-bd_dom_sf"/>
</dbReference>
<evidence type="ECO:0000256" key="2">
    <source>
        <dbReference type="ARBA" id="ARBA00007005"/>
    </source>
</evidence>
<dbReference type="SUPFAM" id="SSF48179">
    <property type="entry name" value="6-phosphogluconate dehydrogenase C-terminal domain-like"/>
    <property type="match status" value="2"/>
</dbReference>
<dbReference type="GO" id="GO:0070403">
    <property type="term" value="F:NAD+ binding"/>
    <property type="evidence" value="ECO:0007669"/>
    <property type="project" value="InterPro"/>
</dbReference>
<evidence type="ECO:0000256" key="1">
    <source>
        <dbReference type="ARBA" id="ARBA00005005"/>
    </source>
</evidence>
<keyword evidence="14" id="KW-1185">Reference proteome</keyword>
<comment type="caution">
    <text evidence="13">The sequence shown here is derived from an EMBL/GenBank/DDBJ whole genome shotgun (WGS) entry which is preliminary data.</text>
</comment>
<reference evidence="13" key="1">
    <citation type="submission" date="2020-06" db="EMBL/GenBank/DDBJ databases">
        <authorList>
            <consortium name="Plant Systems Biology data submission"/>
        </authorList>
    </citation>
    <scope>NUCLEOTIDE SEQUENCE</scope>
    <source>
        <strain evidence="13">D6</strain>
    </source>
</reference>
<comment type="pathway">
    <text evidence="1">Lipid metabolism; fatty acid beta-oxidation.</text>
</comment>
<evidence type="ECO:0000256" key="7">
    <source>
        <dbReference type="ARBA" id="ARBA00023027"/>
    </source>
</evidence>
<dbReference type="Proteomes" id="UP001153069">
    <property type="component" value="Unassembled WGS sequence"/>
</dbReference>